<dbReference type="Gene3D" id="2.60.40.1190">
    <property type="match status" value="1"/>
</dbReference>
<dbReference type="Proteomes" id="UP000682739">
    <property type="component" value="Chromosome"/>
</dbReference>
<proteinExistence type="predicted"/>
<gene>
    <name evidence="3" type="ORF">J1N51_01460</name>
</gene>
<dbReference type="GO" id="GO:0030246">
    <property type="term" value="F:carbohydrate binding"/>
    <property type="evidence" value="ECO:0007669"/>
    <property type="project" value="InterPro"/>
</dbReference>
<dbReference type="EMBL" id="CP072110">
    <property type="protein sequence ID" value="QTH64182.1"/>
    <property type="molecule type" value="Genomic_DNA"/>
</dbReference>
<evidence type="ECO:0000259" key="2">
    <source>
        <dbReference type="Pfam" id="PF19313"/>
    </source>
</evidence>
<sequence>MDKSLSVKLTAVLFGLSVFSSHGNVASLHTENTQIHIPKTSSNITIDGQITEKAWQNAKKVYINNITYPQENHKSPVKTEAFMLQDGETLYVAFKAFDPNPEAIRAVLTDRDKNWDDDLVGIKIDTYNDHALAYQFFINPLGTQTDSIENELTGRESAAWNGIWESAGQINDQGYFVEVAIPLRILNFNDGLDIQQWGFELIRFLPREERYRISNMRVDQGNNCWICQMPTLKGFAGAKQGNNLTVVPTFVSGISEEREITADQAPPLIGEWTDEKNNQLGMDVKWGITPDVTLNATINPDFSQVEADSGQLNVNNTFALFTPEKRAFFLANEDYFKTPVDLVYTRNVQAPSYGGKITGKVDEHSFAAFVADDESSLFLLPGNLGSNLFEIDETTTNGAFRYNYMVNTDVNVGGTATIRKNDSYHNYLTSIDTKYQPDDHNRLDIQYMVSDTYLSDIYVNEIANSGDYSDEQELRAASINGSDIAFRINYEHNRRDWFFRANHMNIGEAFRADLAFFNNTDQHKTVIGGGRIWRGDENNWWTRMSLEGDIDATFSQDGEKIEEEAEMFFNINGPRRSFIRHGVIVRNKVGNRLDTSNLAIEGNTETFKEQEFRSWMEFRPYPNVWLGNFFKFAENLDYANSRLGDVIAFEPRVTLNLGKHIETRLSYKFNQMEYEGAEVYTANLLDLRMNYQFNIRSFLRLSVVRYDIQRNLINYLPEVREDYSENYKSIATQLLFSYKVNPQTLFFVGYSEGSFQTEELTKLTKDRRSVFLKMSYAWIL</sequence>
<dbReference type="GO" id="GO:0016052">
    <property type="term" value="P:carbohydrate catabolic process"/>
    <property type="evidence" value="ECO:0007669"/>
    <property type="project" value="InterPro"/>
</dbReference>
<name>A0A975HIG1_9GAMM</name>
<feature type="domain" description="DUF5916" evidence="2">
    <location>
        <begin position="275"/>
        <end position="348"/>
    </location>
</feature>
<dbReference type="KEGG" id="psym:J1N51_01460"/>
<protein>
    <submittedName>
        <fullName evidence="3">Carbohydrate binding family 9 domain-containing protein</fullName>
    </submittedName>
</protein>
<dbReference type="GO" id="GO:0004553">
    <property type="term" value="F:hydrolase activity, hydrolyzing O-glycosyl compounds"/>
    <property type="evidence" value="ECO:0007669"/>
    <property type="project" value="InterPro"/>
</dbReference>
<reference evidence="3" key="1">
    <citation type="submission" date="2021-03" db="EMBL/GenBank/DDBJ databases">
        <title>Description of Psychrosphaera ytuae sp. nov. isolated from deep sea sediment of South China Sea.</title>
        <authorList>
            <person name="Zhang J."/>
            <person name="Xu X.-D."/>
        </authorList>
    </citation>
    <scope>NUCLEOTIDE SEQUENCE</scope>
    <source>
        <strain evidence="3">MTZ26</strain>
    </source>
</reference>
<dbReference type="AlphaFoldDB" id="A0A975HIG1"/>
<dbReference type="InterPro" id="IPR045670">
    <property type="entry name" value="DUF5916"/>
</dbReference>
<dbReference type="Pfam" id="PF19313">
    <property type="entry name" value="DUF5916"/>
    <property type="match status" value="1"/>
</dbReference>
<keyword evidence="4" id="KW-1185">Reference proteome</keyword>
<evidence type="ECO:0000313" key="4">
    <source>
        <dbReference type="Proteomes" id="UP000682739"/>
    </source>
</evidence>
<dbReference type="CDD" id="cd09618">
    <property type="entry name" value="CBM9_like_2"/>
    <property type="match status" value="1"/>
</dbReference>
<dbReference type="SUPFAM" id="SSF49344">
    <property type="entry name" value="CBD9-like"/>
    <property type="match status" value="1"/>
</dbReference>
<dbReference type="Pfam" id="PF06452">
    <property type="entry name" value="CBM9_1"/>
    <property type="match status" value="1"/>
</dbReference>
<feature type="domain" description="Carbohydrate-binding" evidence="1">
    <location>
        <begin position="46"/>
        <end position="202"/>
    </location>
</feature>
<dbReference type="InterPro" id="IPR010502">
    <property type="entry name" value="Carb-bd_dom_fam9"/>
</dbReference>
<dbReference type="RefSeq" id="WP_208832237.1">
    <property type="nucleotide sequence ID" value="NZ_CP072110.1"/>
</dbReference>
<evidence type="ECO:0000259" key="1">
    <source>
        <dbReference type="Pfam" id="PF06452"/>
    </source>
</evidence>
<organism evidence="3 4">
    <name type="scientific">Psychrosphaera ytuae</name>
    <dbReference type="NCBI Taxonomy" id="2820710"/>
    <lineage>
        <taxon>Bacteria</taxon>
        <taxon>Pseudomonadati</taxon>
        <taxon>Pseudomonadota</taxon>
        <taxon>Gammaproteobacteria</taxon>
        <taxon>Alteromonadales</taxon>
        <taxon>Pseudoalteromonadaceae</taxon>
        <taxon>Psychrosphaera</taxon>
    </lineage>
</organism>
<evidence type="ECO:0000313" key="3">
    <source>
        <dbReference type="EMBL" id="QTH64182.1"/>
    </source>
</evidence>
<accession>A0A975HIG1</accession>